<evidence type="ECO:0000256" key="2">
    <source>
        <dbReference type="ARBA" id="ARBA00023125"/>
    </source>
</evidence>
<dbReference type="GO" id="GO:0043565">
    <property type="term" value="F:sequence-specific DNA binding"/>
    <property type="evidence" value="ECO:0007669"/>
    <property type="project" value="InterPro"/>
</dbReference>
<name>A0A9D1NYG7_9FIRM</name>
<protein>
    <submittedName>
        <fullName evidence="5">PocR ligand-binding domain-containing protein</fullName>
    </submittedName>
</protein>
<dbReference type="PANTHER" id="PTHR43280">
    <property type="entry name" value="ARAC-FAMILY TRANSCRIPTIONAL REGULATOR"/>
    <property type="match status" value="1"/>
</dbReference>
<reference evidence="5" key="1">
    <citation type="submission" date="2020-10" db="EMBL/GenBank/DDBJ databases">
        <authorList>
            <person name="Gilroy R."/>
        </authorList>
    </citation>
    <scope>NUCLEOTIDE SEQUENCE</scope>
    <source>
        <strain evidence="5">ChiBcec6-7307</strain>
    </source>
</reference>
<dbReference type="InterPro" id="IPR018062">
    <property type="entry name" value="HTH_AraC-typ_CS"/>
</dbReference>
<dbReference type="SMART" id="SM00342">
    <property type="entry name" value="HTH_ARAC"/>
    <property type="match status" value="1"/>
</dbReference>
<gene>
    <name evidence="5" type="ORF">IAC80_01950</name>
</gene>
<dbReference type="GO" id="GO:0003700">
    <property type="term" value="F:DNA-binding transcription factor activity"/>
    <property type="evidence" value="ECO:0007669"/>
    <property type="project" value="InterPro"/>
</dbReference>
<sequence>MNVFFNNEQLLKLISNIHELTGIFINIHELSGKDISIRDAHTEFCRTINDIPEGHIRCVNCDAQASDICKNIKTAYHYRCHAGLCENLIPIFDNGEVISYLGFGQLLDTSPLEEQWNNTKSTLDWYPGDLDDLKEKFFKIRQYSRSKTESLTELLKFMASYVQSNNIVASTKHSDLQRLEMYISQHYTEKLSIQSITADLHFGATKLCALSKTLSGGHSLTWLIASHRVQAAQNLLLSTDKPVSEIAATVGYEDYNYFTKVFKNMVGTTPSKFRHAGQ</sequence>
<evidence type="ECO:0000256" key="1">
    <source>
        <dbReference type="ARBA" id="ARBA00023015"/>
    </source>
</evidence>
<evidence type="ECO:0000256" key="3">
    <source>
        <dbReference type="ARBA" id="ARBA00023163"/>
    </source>
</evidence>
<dbReference type="PRINTS" id="PR00032">
    <property type="entry name" value="HTHARAC"/>
</dbReference>
<dbReference type="PROSITE" id="PS00041">
    <property type="entry name" value="HTH_ARAC_FAMILY_1"/>
    <property type="match status" value="1"/>
</dbReference>
<dbReference type="PANTHER" id="PTHR43280:SF35">
    <property type="entry name" value="RESPONSE REGULATOR"/>
    <property type="match status" value="1"/>
</dbReference>
<keyword evidence="3" id="KW-0804">Transcription</keyword>
<dbReference type="EMBL" id="DVOS01000022">
    <property type="protein sequence ID" value="HIV22682.1"/>
    <property type="molecule type" value="Genomic_DNA"/>
</dbReference>
<dbReference type="InterPro" id="IPR020449">
    <property type="entry name" value="Tscrpt_reg_AraC-type_HTH"/>
</dbReference>
<keyword evidence="2" id="KW-0238">DNA-binding</keyword>
<feature type="domain" description="HTH araC/xylS-type" evidence="4">
    <location>
        <begin position="177"/>
        <end position="276"/>
    </location>
</feature>
<organism evidence="5 6">
    <name type="scientific">Candidatus Merdiplasma excrementigallinarum</name>
    <dbReference type="NCBI Taxonomy" id="2840864"/>
    <lineage>
        <taxon>Bacteria</taxon>
        <taxon>Bacillati</taxon>
        <taxon>Bacillota</taxon>
        <taxon>Clostridia</taxon>
        <taxon>Lachnospirales</taxon>
        <taxon>Lachnospiraceae</taxon>
        <taxon>Lachnospiraceae incertae sedis</taxon>
        <taxon>Candidatus Merdiplasma</taxon>
    </lineage>
</organism>
<dbReference type="InterPro" id="IPR009057">
    <property type="entry name" value="Homeodomain-like_sf"/>
</dbReference>
<dbReference type="Proteomes" id="UP000886889">
    <property type="component" value="Unassembled WGS sequence"/>
</dbReference>
<dbReference type="InterPro" id="IPR018060">
    <property type="entry name" value="HTH_AraC"/>
</dbReference>
<proteinExistence type="predicted"/>
<reference evidence="5" key="2">
    <citation type="journal article" date="2021" name="PeerJ">
        <title>Extensive microbial diversity within the chicken gut microbiome revealed by metagenomics and culture.</title>
        <authorList>
            <person name="Gilroy R."/>
            <person name="Ravi A."/>
            <person name="Getino M."/>
            <person name="Pursley I."/>
            <person name="Horton D.L."/>
            <person name="Alikhan N.F."/>
            <person name="Baker D."/>
            <person name="Gharbi K."/>
            <person name="Hall N."/>
            <person name="Watson M."/>
            <person name="Adriaenssens E.M."/>
            <person name="Foster-Nyarko E."/>
            <person name="Jarju S."/>
            <person name="Secka A."/>
            <person name="Antonio M."/>
            <person name="Oren A."/>
            <person name="Chaudhuri R.R."/>
            <person name="La Ragione R."/>
            <person name="Hildebrand F."/>
            <person name="Pallen M.J."/>
        </authorList>
    </citation>
    <scope>NUCLEOTIDE SEQUENCE</scope>
    <source>
        <strain evidence="5">ChiBcec6-7307</strain>
    </source>
</reference>
<evidence type="ECO:0000313" key="6">
    <source>
        <dbReference type="Proteomes" id="UP000886889"/>
    </source>
</evidence>
<dbReference type="PROSITE" id="PS01124">
    <property type="entry name" value="HTH_ARAC_FAMILY_2"/>
    <property type="match status" value="1"/>
</dbReference>
<dbReference type="SUPFAM" id="SSF46689">
    <property type="entry name" value="Homeodomain-like"/>
    <property type="match status" value="1"/>
</dbReference>
<dbReference type="Pfam" id="PF10114">
    <property type="entry name" value="PocR"/>
    <property type="match status" value="1"/>
</dbReference>
<evidence type="ECO:0000259" key="4">
    <source>
        <dbReference type="PROSITE" id="PS01124"/>
    </source>
</evidence>
<dbReference type="AlphaFoldDB" id="A0A9D1NYG7"/>
<dbReference type="Gene3D" id="1.10.10.60">
    <property type="entry name" value="Homeodomain-like"/>
    <property type="match status" value="1"/>
</dbReference>
<keyword evidence="1" id="KW-0805">Transcription regulation</keyword>
<accession>A0A9D1NYG7</accession>
<evidence type="ECO:0000313" key="5">
    <source>
        <dbReference type="EMBL" id="HIV22682.1"/>
    </source>
</evidence>
<dbReference type="InterPro" id="IPR018771">
    <property type="entry name" value="PocR_dom"/>
</dbReference>
<comment type="caution">
    <text evidence="5">The sequence shown here is derived from an EMBL/GenBank/DDBJ whole genome shotgun (WGS) entry which is preliminary data.</text>
</comment>
<dbReference type="Pfam" id="PF12833">
    <property type="entry name" value="HTH_18"/>
    <property type="match status" value="1"/>
</dbReference>